<evidence type="ECO:0000313" key="4">
    <source>
        <dbReference type="Proteomes" id="UP001465976"/>
    </source>
</evidence>
<gene>
    <name evidence="3" type="ORF">V5O48_012849</name>
</gene>
<feature type="region of interest" description="Disordered" evidence="1">
    <location>
        <begin position="36"/>
        <end position="295"/>
    </location>
</feature>
<feature type="compositionally biased region" description="Gly residues" evidence="1">
    <location>
        <begin position="48"/>
        <end position="59"/>
    </location>
</feature>
<organism evidence="3 4">
    <name type="scientific">Marasmius crinis-equi</name>
    <dbReference type="NCBI Taxonomy" id="585013"/>
    <lineage>
        <taxon>Eukaryota</taxon>
        <taxon>Fungi</taxon>
        <taxon>Dikarya</taxon>
        <taxon>Basidiomycota</taxon>
        <taxon>Agaricomycotina</taxon>
        <taxon>Agaricomycetes</taxon>
        <taxon>Agaricomycetidae</taxon>
        <taxon>Agaricales</taxon>
        <taxon>Marasmiineae</taxon>
        <taxon>Marasmiaceae</taxon>
        <taxon>Marasmius</taxon>
    </lineage>
</organism>
<dbReference type="Proteomes" id="UP001465976">
    <property type="component" value="Unassembled WGS sequence"/>
</dbReference>
<evidence type="ECO:0000313" key="3">
    <source>
        <dbReference type="EMBL" id="KAL0569121.1"/>
    </source>
</evidence>
<feature type="compositionally biased region" description="Low complexity" evidence="1">
    <location>
        <begin position="60"/>
        <end position="73"/>
    </location>
</feature>
<keyword evidence="2" id="KW-0472">Membrane</keyword>
<proteinExistence type="predicted"/>
<keyword evidence="2" id="KW-0812">Transmembrane</keyword>
<feature type="transmembrane region" description="Helical" evidence="2">
    <location>
        <begin position="300"/>
        <end position="320"/>
    </location>
</feature>
<dbReference type="SUPFAM" id="SSF50044">
    <property type="entry name" value="SH3-domain"/>
    <property type="match status" value="1"/>
</dbReference>
<feature type="region of interest" description="Disordered" evidence="1">
    <location>
        <begin position="458"/>
        <end position="523"/>
    </location>
</feature>
<protein>
    <recommendedName>
        <fullName evidence="5">SH3 domain-containing protein</fullName>
    </recommendedName>
</protein>
<sequence>MNARRRGHAALQRVKLSQRNIEEREPLLGLPSLPIIDPLLGPIVTPLLGGGGNGGGDGGQQEPPTTQQQQPTTAAPPPATTSPPNTGSGSGTGGGGGGGQSGQTTTQPGGGNEGGNSSGSTGGGNGNGNGNGNGSSNGNGGSNGNGQSNTGGNTGGTSNGGTGNGGNGGGGGSSTGGTQAHPGSSQAGSGGTQLSGSQSANASSRTGVSGSSQSTNTAVLINAGSPPPSSTSHNADPTGRSSSSSGISSPGSSSSSSGGEGGGVGSGTGGGGGGGGGGSTQDGSGSGPDPSSAAKKMEPGAIAGIVLACLLCLLIIAVFIRRRRLIQTRLRRRNQWAGSAVDSRSYDFNNQPPSEGIASARSSFATSYDRSVSSPVPGSDPFVLVPEMAELRDAHGLAGTYSQRTHNSPTSPRSPPPPILVNIDDDRHSLTRSDSNHSFRSITSDPYSQGQVLYVPQEGLGSSLTPSPMSVRPFSPTEAFSFPKPPSSANSGHWDNAPRRSSALATNPFSDPQPESAGPAFSNVEYVRRPFQPTRDDEVEVSAGDRVSIIELFDDGWAAVRKVEEHEGKGKAKASSAPGLIPIDCFREQGLPLPDFLATTRVSGYGP</sequence>
<dbReference type="EMBL" id="JBAHYK010001188">
    <property type="protein sequence ID" value="KAL0569121.1"/>
    <property type="molecule type" value="Genomic_DNA"/>
</dbReference>
<feature type="compositionally biased region" description="Low complexity" evidence="1">
    <location>
        <begin position="194"/>
        <end position="215"/>
    </location>
</feature>
<feature type="compositionally biased region" description="Low complexity" evidence="1">
    <location>
        <begin position="236"/>
        <end position="257"/>
    </location>
</feature>
<reference evidence="3 4" key="1">
    <citation type="submission" date="2024-02" db="EMBL/GenBank/DDBJ databases">
        <title>A draft genome for the cacao thread blight pathogen Marasmius crinis-equi.</title>
        <authorList>
            <person name="Cohen S.P."/>
            <person name="Baruah I.K."/>
            <person name="Amoako-Attah I."/>
            <person name="Bukari Y."/>
            <person name="Meinhardt L.W."/>
            <person name="Bailey B.A."/>
        </authorList>
    </citation>
    <scope>NUCLEOTIDE SEQUENCE [LARGE SCALE GENOMIC DNA]</scope>
    <source>
        <strain evidence="3 4">GH-76</strain>
    </source>
</reference>
<keyword evidence="2" id="KW-1133">Transmembrane helix</keyword>
<accession>A0ABR3F1R2</accession>
<feature type="compositionally biased region" description="Low complexity" evidence="1">
    <location>
        <begin position="176"/>
        <end position="187"/>
    </location>
</feature>
<dbReference type="Gene3D" id="2.30.30.40">
    <property type="entry name" value="SH3 Domains"/>
    <property type="match status" value="1"/>
</dbReference>
<feature type="compositionally biased region" description="Gly residues" evidence="1">
    <location>
        <begin position="258"/>
        <end position="286"/>
    </location>
</feature>
<dbReference type="InterPro" id="IPR036028">
    <property type="entry name" value="SH3-like_dom_sf"/>
</dbReference>
<feature type="region of interest" description="Disordered" evidence="1">
    <location>
        <begin position="400"/>
        <end position="444"/>
    </location>
</feature>
<comment type="caution">
    <text evidence="3">The sequence shown here is derived from an EMBL/GenBank/DDBJ whole genome shotgun (WGS) entry which is preliminary data.</text>
</comment>
<evidence type="ECO:0000256" key="2">
    <source>
        <dbReference type="SAM" id="Phobius"/>
    </source>
</evidence>
<feature type="compositionally biased region" description="Gly residues" evidence="1">
    <location>
        <begin position="88"/>
        <end position="101"/>
    </location>
</feature>
<feature type="compositionally biased region" description="Gly residues" evidence="1">
    <location>
        <begin position="152"/>
        <end position="175"/>
    </location>
</feature>
<feature type="compositionally biased region" description="Basic and acidic residues" evidence="1">
    <location>
        <begin position="424"/>
        <end position="437"/>
    </location>
</feature>
<evidence type="ECO:0000256" key="1">
    <source>
        <dbReference type="SAM" id="MobiDB-lite"/>
    </source>
</evidence>
<evidence type="ECO:0008006" key="5">
    <source>
        <dbReference type="Google" id="ProtNLM"/>
    </source>
</evidence>
<keyword evidence="4" id="KW-1185">Reference proteome</keyword>
<name>A0ABR3F1R2_9AGAR</name>
<feature type="compositionally biased region" description="Gly residues" evidence="1">
    <location>
        <begin position="108"/>
        <end position="144"/>
    </location>
</feature>